<reference evidence="3 4" key="1">
    <citation type="submission" date="2024-04" db="EMBL/GenBank/DDBJ databases">
        <authorList>
            <person name="Fracassetti M."/>
        </authorList>
    </citation>
    <scope>NUCLEOTIDE SEQUENCE [LARGE SCALE GENOMIC DNA]</scope>
</reference>
<dbReference type="PROSITE" id="PS50878">
    <property type="entry name" value="RT_POL"/>
    <property type="match status" value="1"/>
</dbReference>
<feature type="domain" description="Reverse transcriptase" evidence="1">
    <location>
        <begin position="1"/>
        <end position="141"/>
    </location>
</feature>
<evidence type="ECO:0000259" key="1">
    <source>
        <dbReference type="PROSITE" id="PS50878"/>
    </source>
</evidence>
<dbReference type="InterPro" id="IPR012337">
    <property type="entry name" value="RNaseH-like_sf"/>
</dbReference>
<sequence length="774" mass="86881">MRILWNGKLSQSITPTRGVRQGDPLSPYLFVLCMERLSHKIDEACLSKKWKPIHLTKEGLPLTHLFFADDLLLFAEAESRQIKVVKECLDDFCYSSGQRVNYNKSIMYISSNVDRAKASLLSRKAGIPLKQELGKYLGIDTIHGRVTKGRYQGLILRIQKKLAPRKARRLSLAARLTIARSVTSSLPTYTMSTELIPSGVCKNIDKINRDFIWGEEEEKYKMHLVAWDKMVLPKKQGGAGLRSLRQANLAMLAKGGWRILKEKDSLWTKVMREKYGRGQEDLNIIRPIQGSSFTWNSFSRAANLLRKGCAWNIKKGKHTKFWLDVWILQVPLIDVAVSTIPSDIEGAVVADFVTQEGTWRTELFSDLLPQDVLQKILSTAVDNLSTEGDTMFWSASSDGKFSAKSAYSLLNQHTADPDEKHWKTIWQLPVPERVRNFMWVTLLGKIVTNLLRFSRKLAPNSDCVRCQGQPESILHILRDCPPALFFWTRHVPGPKQHTFFSADQHSWLRANLAHTDIGSLGMSWATFFSVAVWCLWKNRCTFVFKGASAALSPPTLAHSIVAKAKLWHQAWEAPTLLPNNRVQPATRVLASIGWNAPPAGWFSLNIDGASCGNPGPAGTGGCIRDSSGKWITGFVGNIGSATAALAELWAFFHGLEIAWTRGCRVLRIESDSKLAIELIQNRHDQVHPYSTLISAIRRKLSQNWLVSITHTYREGNRVADWLSKHSLVYPYGMHELANPPQGLGNILLEDSMGITFERRIVATSSTSSPSSTPM</sequence>
<evidence type="ECO:0000313" key="3">
    <source>
        <dbReference type="EMBL" id="CAL1390513.1"/>
    </source>
</evidence>
<dbReference type="Gene3D" id="3.30.420.10">
    <property type="entry name" value="Ribonuclease H-like superfamily/Ribonuclease H"/>
    <property type="match status" value="1"/>
</dbReference>
<evidence type="ECO:0000259" key="2">
    <source>
        <dbReference type="PROSITE" id="PS50879"/>
    </source>
</evidence>
<dbReference type="SUPFAM" id="SSF53098">
    <property type="entry name" value="Ribonuclease H-like"/>
    <property type="match status" value="1"/>
</dbReference>
<evidence type="ECO:0000313" key="4">
    <source>
        <dbReference type="Proteomes" id="UP001497516"/>
    </source>
</evidence>
<dbReference type="InterPro" id="IPR036397">
    <property type="entry name" value="RNaseH_sf"/>
</dbReference>
<dbReference type="PANTHER" id="PTHR33116:SF70">
    <property type="entry name" value="NON-LTR RETROELEMENT REVERSE TRANSCRIPTASE-LIKE PROTEIN"/>
    <property type="match status" value="1"/>
</dbReference>
<accession>A0AAV2EWU9</accession>
<dbReference type="AlphaFoldDB" id="A0AAV2EWU9"/>
<dbReference type="InterPro" id="IPR002156">
    <property type="entry name" value="RNaseH_domain"/>
</dbReference>
<dbReference type="Pfam" id="PF00078">
    <property type="entry name" value="RVT_1"/>
    <property type="match status" value="1"/>
</dbReference>
<feature type="domain" description="RNase H type-1" evidence="2">
    <location>
        <begin position="598"/>
        <end position="728"/>
    </location>
</feature>
<keyword evidence="4" id="KW-1185">Reference proteome</keyword>
<name>A0AAV2EWU9_9ROSI</name>
<dbReference type="PROSITE" id="PS50879">
    <property type="entry name" value="RNASE_H_1"/>
    <property type="match status" value="1"/>
</dbReference>
<dbReference type="EMBL" id="OZ034818">
    <property type="protein sequence ID" value="CAL1390513.1"/>
    <property type="molecule type" value="Genomic_DNA"/>
</dbReference>
<dbReference type="CDD" id="cd06222">
    <property type="entry name" value="RNase_H_like"/>
    <property type="match status" value="1"/>
</dbReference>
<dbReference type="InterPro" id="IPR000477">
    <property type="entry name" value="RT_dom"/>
</dbReference>
<dbReference type="GO" id="GO:0004523">
    <property type="term" value="F:RNA-DNA hybrid ribonuclease activity"/>
    <property type="evidence" value="ECO:0007669"/>
    <property type="project" value="InterPro"/>
</dbReference>
<gene>
    <name evidence="3" type="ORF">LTRI10_LOCUS31293</name>
</gene>
<dbReference type="Pfam" id="PF13456">
    <property type="entry name" value="RVT_3"/>
    <property type="match status" value="1"/>
</dbReference>
<dbReference type="InterPro" id="IPR026960">
    <property type="entry name" value="RVT-Znf"/>
</dbReference>
<dbReference type="InterPro" id="IPR044730">
    <property type="entry name" value="RNase_H-like_dom_plant"/>
</dbReference>
<protein>
    <submittedName>
        <fullName evidence="3">Uncharacterized protein</fullName>
    </submittedName>
</protein>
<dbReference type="PANTHER" id="PTHR33116">
    <property type="entry name" value="REVERSE TRANSCRIPTASE ZINC-BINDING DOMAIN-CONTAINING PROTEIN-RELATED-RELATED"/>
    <property type="match status" value="1"/>
</dbReference>
<organism evidence="3 4">
    <name type="scientific">Linum trigynum</name>
    <dbReference type="NCBI Taxonomy" id="586398"/>
    <lineage>
        <taxon>Eukaryota</taxon>
        <taxon>Viridiplantae</taxon>
        <taxon>Streptophyta</taxon>
        <taxon>Embryophyta</taxon>
        <taxon>Tracheophyta</taxon>
        <taxon>Spermatophyta</taxon>
        <taxon>Magnoliopsida</taxon>
        <taxon>eudicotyledons</taxon>
        <taxon>Gunneridae</taxon>
        <taxon>Pentapetalae</taxon>
        <taxon>rosids</taxon>
        <taxon>fabids</taxon>
        <taxon>Malpighiales</taxon>
        <taxon>Linaceae</taxon>
        <taxon>Linum</taxon>
    </lineage>
</organism>
<dbReference type="GO" id="GO:0003676">
    <property type="term" value="F:nucleic acid binding"/>
    <property type="evidence" value="ECO:0007669"/>
    <property type="project" value="InterPro"/>
</dbReference>
<dbReference type="Pfam" id="PF13966">
    <property type="entry name" value="zf-RVT"/>
    <property type="match status" value="1"/>
</dbReference>
<proteinExistence type="predicted"/>
<dbReference type="Proteomes" id="UP001497516">
    <property type="component" value="Chromosome 5"/>
</dbReference>